<sequence>MGTFLGHFVPGLALITLGLWHTFNTITSFHLKGSSNFIYRFWYPFNHSLLKLRELELILILSFSLLAIVLQVFDYPSFHLLFVLHNFEHATMFLHLALFTGFALCAELTLMSESVSSLTGILAASVFCQELFLLHFHSTDHVGLEGCYHGLLQLIVTISVLSAIATTIFPGSFPAALVLSISVVFQGCWFVNMGFMLWVPKLVPQGCFTQKYTGSASEMVHGGAVTCVSPEAEFRARALANLQFSWILAGILMFTAFSSLILTRKRTPGARQLTVYEQLQCRTLDSAATINFKRPLEL</sequence>
<evidence type="ECO:0008006" key="9">
    <source>
        <dbReference type="Google" id="ProtNLM"/>
    </source>
</evidence>
<evidence type="ECO:0000256" key="2">
    <source>
        <dbReference type="ARBA" id="ARBA00006948"/>
    </source>
</evidence>
<dbReference type="Pfam" id="PF04819">
    <property type="entry name" value="DUF716"/>
    <property type="match status" value="1"/>
</dbReference>
<feature type="transmembrane region" description="Helical" evidence="6">
    <location>
        <begin position="176"/>
        <end position="199"/>
    </location>
</feature>
<evidence type="ECO:0000313" key="7">
    <source>
        <dbReference type="EMBL" id="KAK9691146.1"/>
    </source>
</evidence>
<accession>A0AAW1INY7</accession>
<comment type="similarity">
    <text evidence="2">Belongs to the TMEM45 family.</text>
</comment>
<feature type="transmembrane region" description="Helical" evidence="6">
    <location>
        <begin position="244"/>
        <end position="263"/>
    </location>
</feature>
<dbReference type="InterPro" id="IPR006904">
    <property type="entry name" value="DUF716"/>
</dbReference>
<dbReference type="PANTHER" id="PTHR46285:SF13">
    <property type="entry name" value="OS02G0167775 PROTEIN"/>
    <property type="match status" value="1"/>
</dbReference>
<gene>
    <name evidence="7" type="ORF">RND81_09G179000</name>
</gene>
<proteinExistence type="inferred from homology"/>
<keyword evidence="3 6" id="KW-0812">Transmembrane</keyword>
<feature type="transmembrane region" description="Helical" evidence="6">
    <location>
        <begin position="118"/>
        <end position="136"/>
    </location>
</feature>
<name>A0AAW1INY7_SAPOF</name>
<keyword evidence="8" id="KW-1185">Reference proteome</keyword>
<protein>
    <recommendedName>
        <fullName evidence="9">Transmembrane protein 45B</fullName>
    </recommendedName>
</protein>
<feature type="transmembrane region" description="Helical" evidence="6">
    <location>
        <begin position="12"/>
        <end position="31"/>
    </location>
</feature>
<feature type="transmembrane region" description="Helical" evidence="6">
    <location>
        <begin position="148"/>
        <end position="169"/>
    </location>
</feature>
<keyword evidence="4 6" id="KW-1133">Transmembrane helix</keyword>
<evidence type="ECO:0000256" key="3">
    <source>
        <dbReference type="ARBA" id="ARBA00022692"/>
    </source>
</evidence>
<keyword evidence="5 6" id="KW-0472">Membrane</keyword>
<evidence type="ECO:0000256" key="4">
    <source>
        <dbReference type="ARBA" id="ARBA00022989"/>
    </source>
</evidence>
<evidence type="ECO:0000256" key="1">
    <source>
        <dbReference type="ARBA" id="ARBA00004141"/>
    </source>
</evidence>
<feature type="transmembrane region" description="Helical" evidence="6">
    <location>
        <begin position="93"/>
        <end position="111"/>
    </location>
</feature>
<comment type="subcellular location">
    <subcellularLocation>
        <location evidence="1">Membrane</location>
        <topology evidence="1">Multi-pass membrane protein</topology>
    </subcellularLocation>
</comment>
<feature type="transmembrane region" description="Helical" evidence="6">
    <location>
        <begin position="52"/>
        <end position="73"/>
    </location>
</feature>
<dbReference type="GO" id="GO:0016020">
    <property type="term" value="C:membrane"/>
    <property type="evidence" value="ECO:0007669"/>
    <property type="project" value="UniProtKB-SubCell"/>
</dbReference>
<evidence type="ECO:0000256" key="5">
    <source>
        <dbReference type="ARBA" id="ARBA00023136"/>
    </source>
</evidence>
<comment type="caution">
    <text evidence="7">The sequence shown here is derived from an EMBL/GenBank/DDBJ whole genome shotgun (WGS) entry which is preliminary data.</text>
</comment>
<organism evidence="7 8">
    <name type="scientific">Saponaria officinalis</name>
    <name type="common">Common soapwort</name>
    <name type="synonym">Lychnis saponaria</name>
    <dbReference type="NCBI Taxonomy" id="3572"/>
    <lineage>
        <taxon>Eukaryota</taxon>
        <taxon>Viridiplantae</taxon>
        <taxon>Streptophyta</taxon>
        <taxon>Embryophyta</taxon>
        <taxon>Tracheophyta</taxon>
        <taxon>Spermatophyta</taxon>
        <taxon>Magnoliopsida</taxon>
        <taxon>eudicotyledons</taxon>
        <taxon>Gunneridae</taxon>
        <taxon>Pentapetalae</taxon>
        <taxon>Caryophyllales</taxon>
        <taxon>Caryophyllaceae</taxon>
        <taxon>Caryophylleae</taxon>
        <taxon>Saponaria</taxon>
    </lineage>
</organism>
<evidence type="ECO:0000256" key="6">
    <source>
        <dbReference type="SAM" id="Phobius"/>
    </source>
</evidence>
<dbReference type="AlphaFoldDB" id="A0AAW1INY7"/>
<dbReference type="PANTHER" id="PTHR46285">
    <property type="entry name" value="PROTEINASE INHIBITOR I4, SERPIN (DUF716)-RELATED"/>
    <property type="match status" value="1"/>
</dbReference>
<evidence type="ECO:0000313" key="8">
    <source>
        <dbReference type="Proteomes" id="UP001443914"/>
    </source>
</evidence>
<dbReference type="Proteomes" id="UP001443914">
    <property type="component" value="Unassembled WGS sequence"/>
</dbReference>
<reference evidence="7" key="1">
    <citation type="submission" date="2024-03" db="EMBL/GenBank/DDBJ databases">
        <title>WGS assembly of Saponaria officinalis var. Norfolk2.</title>
        <authorList>
            <person name="Jenkins J."/>
            <person name="Shu S."/>
            <person name="Grimwood J."/>
            <person name="Barry K."/>
            <person name="Goodstein D."/>
            <person name="Schmutz J."/>
            <person name="Leebens-Mack J."/>
            <person name="Osbourn A."/>
        </authorList>
    </citation>
    <scope>NUCLEOTIDE SEQUENCE [LARGE SCALE GENOMIC DNA]</scope>
    <source>
        <strain evidence="7">JIC</strain>
    </source>
</reference>
<dbReference type="EMBL" id="JBDFQZ010000009">
    <property type="protein sequence ID" value="KAK9691146.1"/>
    <property type="molecule type" value="Genomic_DNA"/>
</dbReference>